<dbReference type="RefSeq" id="WP_082435385.1">
    <property type="nucleotide sequence ID" value="NZ_FCOR01000003.1"/>
</dbReference>
<dbReference type="AlphaFoldDB" id="A0A0X3AN40"/>
<evidence type="ECO:0000256" key="1">
    <source>
        <dbReference type="ARBA" id="ARBA00023015"/>
    </source>
</evidence>
<dbReference type="EMBL" id="FCOR01000003">
    <property type="protein sequence ID" value="CVK15786.1"/>
    <property type="molecule type" value="Genomic_DNA"/>
</dbReference>
<accession>A0A0X3AN40</accession>
<dbReference type="InterPro" id="IPR010982">
    <property type="entry name" value="Lambda_DNA-bd_dom_sf"/>
</dbReference>
<dbReference type="Pfam" id="PF07022">
    <property type="entry name" value="Phage_CI_repr"/>
    <property type="match status" value="1"/>
</dbReference>
<feature type="domain" description="Bacteriophage CI repressor N-terminal" evidence="5">
    <location>
        <begin position="6"/>
        <end position="66"/>
    </location>
</feature>
<evidence type="ECO:0000259" key="5">
    <source>
        <dbReference type="Pfam" id="PF07022"/>
    </source>
</evidence>
<reference evidence="6 7" key="1">
    <citation type="submission" date="2016-01" db="EMBL/GenBank/DDBJ databases">
        <authorList>
            <person name="McClelland M."/>
            <person name="Jain A."/>
            <person name="Saraogi P."/>
            <person name="Mendelson R."/>
            <person name="Westerman R."/>
            <person name="SanMiguel P."/>
            <person name="Csonka L."/>
        </authorList>
    </citation>
    <scope>NUCLEOTIDE SEQUENCE [LARGE SCALE GENOMIC DNA]</scope>
    <source>
        <strain evidence="6 7">R-53146</strain>
    </source>
</reference>
<evidence type="ECO:0000313" key="7">
    <source>
        <dbReference type="Proteomes" id="UP000182761"/>
    </source>
</evidence>
<keyword evidence="3" id="KW-0804">Transcription</keyword>
<keyword evidence="7" id="KW-1185">Reference proteome</keyword>
<dbReference type="PANTHER" id="PTHR40661">
    <property type="match status" value="1"/>
</dbReference>
<dbReference type="Proteomes" id="UP000182761">
    <property type="component" value="Unassembled WGS sequence"/>
</dbReference>
<sequence>MDKTIILNKIKKYYGFTKDSQLVKHLGITSQILYNWKRRNSYNIKLIYTKCEIFNYEWLLTGKEPMLKKDNIKYNNLYLAEESEYNFHKSKKNHIPLYNLDRNGGLRNISDKKFDQKDIIDFIKLPDLADCDGAAYVKGNSMLPTIQNGDIVIFKTISPKDIFWGELYLIELSMDNNSYYIVIKYIQKSEKGEQFVKLTGQDSKNAPQDIPFSKINAMALILGSIRIF</sequence>
<gene>
    <name evidence="6" type="ORF">Ga0061079_10396</name>
</gene>
<feature type="domain" description="Peptidase S24/S26A/S26B/S26C" evidence="4">
    <location>
        <begin position="128"/>
        <end position="214"/>
    </location>
</feature>
<dbReference type="OrthoDB" id="796548at2"/>
<evidence type="ECO:0000313" key="6">
    <source>
        <dbReference type="EMBL" id="CVK15786.1"/>
    </source>
</evidence>
<dbReference type="PANTHER" id="PTHR40661:SF1">
    <property type="entry name" value="HTH CRO_C1-TYPE DOMAIN-CONTAINING PROTEIN"/>
    <property type="match status" value="1"/>
</dbReference>
<protein>
    <submittedName>
        <fullName evidence="6">Phage repressor protein C, contains Cro/C1-type HTH and peptisase s24 domains</fullName>
    </submittedName>
</protein>
<dbReference type="InterPro" id="IPR036286">
    <property type="entry name" value="LexA/Signal_pep-like_sf"/>
</dbReference>
<dbReference type="Gene3D" id="2.10.109.10">
    <property type="entry name" value="Umud Fragment, subunit A"/>
    <property type="match status" value="1"/>
</dbReference>
<dbReference type="InterPro" id="IPR015927">
    <property type="entry name" value="Peptidase_S24_S26A/B/C"/>
</dbReference>
<dbReference type="Pfam" id="PF00717">
    <property type="entry name" value="Peptidase_S24"/>
    <property type="match status" value="1"/>
</dbReference>
<name>A0A0X3AN40_9FLAO</name>
<dbReference type="GO" id="GO:0045892">
    <property type="term" value="P:negative regulation of DNA-templated transcription"/>
    <property type="evidence" value="ECO:0007669"/>
    <property type="project" value="InterPro"/>
</dbReference>
<dbReference type="Gene3D" id="1.10.260.40">
    <property type="entry name" value="lambda repressor-like DNA-binding domains"/>
    <property type="match status" value="1"/>
</dbReference>
<organism evidence="6 7">
    <name type="scientific">Apibacter mensalis</name>
    <dbReference type="NCBI Taxonomy" id="1586267"/>
    <lineage>
        <taxon>Bacteria</taxon>
        <taxon>Pseudomonadati</taxon>
        <taxon>Bacteroidota</taxon>
        <taxon>Flavobacteriia</taxon>
        <taxon>Flavobacteriales</taxon>
        <taxon>Weeksellaceae</taxon>
        <taxon>Apibacter</taxon>
    </lineage>
</organism>
<evidence type="ECO:0000256" key="3">
    <source>
        <dbReference type="ARBA" id="ARBA00023163"/>
    </source>
</evidence>
<evidence type="ECO:0000256" key="2">
    <source>
        <dbReference type="ARBA" id="ARBA00023125"/>
    </source>
</evidence>
<evidence type="ECO:0000259" key="4">
    <source>
        <dbReference type="Pfam" id="PF00717"/>
    </source>
</evidence>
<proteinExistence type="predicted"/>
<keyword evidence="2" id="KW-0238">DNA-binding</keyword>
<dbReference type="InterPro" id="IPR010744">
    <property type="entry name" value="Phage_CI_N"/>
</dbReference>
<dbReference type="GO" id="GO:0003677">
    <property type="term" value="F:DNA binding"/>
    <property type="evidence" value="ECO:0007669"/>
    <property type="project" value="UniProtKB-KW"/>
</dbReference>
<keyword evidence="1" id="KW-0805">Transcription regulation</keyword>
<dbReference type="SUPFAM" id="SSF51306">
    <property type="entry name" value="LexA/Signal peptidase"/>
    <property type="match status" value="1"/>
</dbReference>
<dbReference type="STRING" id="1586267.GCA_001418685_00619"/>